<dbReference type="PANTHER" id="PTHR43273:SF8">
    <property type="entry name" value="RADICAL SAM DOMAIN PROTEIN"/>
    <property type="match status" value="1"/>
</dbReference>
<dbReference type="InterPro" id="IPR058240">
    <property type="entry name" value="rSAM_sf"/>
</dbReference>
<evidence type="ECO:0000259" key="6">
    <source>
        <dbReference type="PROSITE" id="PS51918"/>
    </source>
</evidence>
<evidence type="ECO:0000256" key="3">
    <source>
        <dbReference type="ARBA" id="ARBA00022723"/>
    </source>
</evidence>
<organism evidence="7 8">
    <name type="scientific">Lachnotalea glycerini</name>
    <dbReference type="NCBI Taxonomy" id="1763509"/>
    <lineage>
        <taxon>Bacteria</taxon>
        <taxon>Bacillati</taxon>
        <taxon>Bacillota</taxon>
        <taxon>Clostridia</taxon>
        <taxon>Lachnospirales</taxon>
        <taxon>Lachnospiraceae</taxon>
        <taxon>Lachnotalea</taxon>
    </lineage>
</organism>
<dbReference type="SFLD" id="SFLDS00029">
    <property type="entry name" value="Radical_SAM"/>
    <property type="match status" value="1"/>
</dbReference>
<dbReference type="SFLD" id="SFLDG01067">
    <property type="entry name" value="SPASM/twitch_domain_containing"/>
    <property type="match status" value="1"/>
</dbReference>
<dbReference type="Proteomes" id="UP000216411">
    <property type="component" value="Unassembled WGS sequence"/>
</dbReference>
<keyword evidence="8" id="KW-1185">Reference proteome</keyword>
<dbReference type="AlphaFoldDB" id="A0A371JGR5"/>
<keyword evidence="5" id="KW-0411">Iron-sulfur</keyword>
<gene>
    <name evidence="7" type="ORF">CG710_007240</name>
</gene>
<protein>
    <submittedName>
        <fullName evidence="7">Radical SAM protein</fullName>
    </submittedName>
</protein>
<dbReference type="SFLD" id="SFLDG01386">
    <property type="entry name" value="main_SPASM_domain-containing"/>
    <property type="match status" value="1"/>
</dbReference>
<keyword evidence="2" id="KW-0949">S-adenosyl-L-methionine</keyword>
<comment type="cofactor">
    <cofactor evidence="1">
        <name>[4Fe-4S] cluster</name>
        <dbReference type="ChEBI" id="CHEBI:49883"/>
    </cofactor>
</comment>
<evidence type="ECO:0000256" key="4">
    <source>
        <dbReference type="ARBA" id="ARBA00023004"/>
    </source>
</evidence>
<proteinExistence type="predicted"/>
<dbReference type="SFLD" id="SFLDG01384">
    <property type="entry name" value="thioether_bond_formation_requi"/>
    <property type="match status" value="1"/>
</dbReference>
<dbReference type="OrthoDB" id="9810775at2"/>
<feature type="domain" description="Radical SAM core" evidence="6">
    <location>
        <begin position="54"/>
        <end position="284"/>
    </location>
</feature>
<dbReference type="EMBL" id="NOKA02000008">
    <property type="protein sequence ID" value="RDY31931.1"/>
    <property type="molecule type" value="Genomic_DNA"/>
</dbReference>
<dbReference type="GO" id="GO:0046872">
    <property type="term" value="F:metal ion binding"/>
    <property type="evidence" value="ECO:0007669"/>
    <property type="project" value="UniProtKB-KW"/>
</dbReference>
<evidence type="ECO:0000256" key="1">
    <source>
        <dbReference type="ARBA" id="ARBA00001966"/>
    </source>
</evidence>
<name>A0A371JGR5_9FIRM</name>
<dbReference type="InterPro" id="IPR013785">
    <property type="entry name" value="Aldolase_TIM"/>
</dbReference>
<evidence type="ECO:0000256" key="2">
    <source>
        <dbReference type="ARBA" id="ARBA00022691"/>
    </source>
</evidence>
<evidence type="ECO:0000313" key="8">
    <source>
        <dbReference type="Proteomes" id="UP000216411"/>
    </source>
</evidence>
<accession>A0A371JGR5</accession>
<evidence type="ECO:0000256" key="5">
    <source>
        <dbReference type="ARBA" id="ARBA00023014"/>
    </source>
</evidence>
<comment type="caution">
    <text evidence="7">The sequence shown here is derived from an EMBL/GenBank/DDBJ whole genome shotgun (WGS) entry which is preliminary data.</text>
</comment>
<sequence>MKYKRIEDDSKVIYCTDRCELYMTSVEKEQELVEMLDKKFKENGELLVTKSPENPNKLKKLIILMTTACNLKCRYCYLNYGKYEENECIHNINVESAKRAIEIIIEKFPEGIGFIQFFGGEPLIAFKELKLIHQFICSIFQEKKLTIPKFGMVTNGILLNDEVVDFLNKSRISVTVSVDGNNEIHDIVRLKVDKTSAFEDLQEIMECCKEKIEIPLFYEMTLNREHILAYEPGKMYEWLDSIKKLGFYSGITGVVEFSRDPSLDFKKEDIPILKNINKELVDYYFNELEKEDTSFFNLDICKTILFIIKKDLREYCCHTGVSQLTLSANGLFYPCPKFAGIKKQIGSVQEGVIDNDDMKELIQEDKRETCQVCWMRHMCKSYCCALKYRNTDNREVIPIRCIHIESLFENIIRNVIRLKTNGQLGEIVKKVQRLFKEIN</sequence>
<dbReference type="CDD" id="cd01335">
    <property type="entry name" value="Radical_SAM"/>
    <property type="match status" value="1"/>
</dbReference>
<dbReference type="RefSeq" id="WP_094377414.1">
    <property type="nucleotide sequence ID" value="NZ_NOKA02000008.1"/>
</dbReference>
<dbReference type="PANTHER" id="PTHR43273">
    <property type="entry name" value="ANAEROBIC SULFATASE-MATURATING ENZYME HOMOLOG ASLB-RELATED"/>
    <property type="match status" value="1"/>
</dbReference>
<keyword evidence="3" id="KW-0479">Metal-binding</keyword>
<keyword evidence="4" id="KW-0408">Iron</keyword>
<dbReference type="GO" id="GO:0016491">
    <property type="term" value="F:oxidoreductase activity"/>
    <property type="evidence" value="ECO:0007669"/>
    <property type="project" value="InterPro"/>
</dbReference>
<dbReference type="Gene3D" id="3.20.20.70">
    <property type="entry name" value="Aldolase class I"/>
    <property type="match status" value="1"/>
</dbReference>
<dbReference type="InterPro" id="IPR007197">
    <property type="entry name" value="rSAM"/>
</dbReference>
<dbReference type="NCBIfam" id="TIGR04085">
    <property type="entry name" value="rSAM_more_4Fe4S"/>
    <property type="match status" value="1"/>
</dbReference>
<dbReference type="PROSITE" id="PS51918">
    <property type="entry name" value="RADICAL_SAM"/>
    <property type="match status" value="1"/>
</dbReference>
<dbReference type="SUPFAM" id="SSF102114">
    <property type="entry name" value="Radical SAM enzymes"/>
    <property type="match status" value="1"/>
</dbReference>
<evidence type="ECO:0000313" key="7">
    <source>
        <dbReference type="EMBL" id="RDY31931.1"/>
    </source>
</evidence>
<dbReference type="InterPro" id="IPR023885">
    <property type="entry name" value="4Fe4S-binding_SPASM_dom"/>
</dbReference>
<dbReference type="Pfam" id="PF04055">
    <property type="entry name" value="Radical_SAM"/>
    <property type="match status" value="1"/>
</dbReference>
<dbReference type="InterPro" id="IPR023867">
    <property type="entry name" value="Sulphatase_maturase_rSAM"/>
</dbReference>
<dbReference type="GO" id="GO:0051536">
    <property type="term" value="F:iron-sulfur cluster binding"/>
    <property type="evidence" value="ECO:0007669"/>
    <property type="project" value="UniProtKB-KW"/>
</dbReference>
<reference evidence="7 8" key="1">
    <citation type="journal article" date="2017" name="Genome Announc.">
        <title>Draft Genome Sequence of a Sporulating and Motile Strain of Lachnotalea glycerini Isolated from Water in Quebec City, Canada.</title>
        <authorList>
            <person name="Maheux A.F."/>
            <person name="Boudreau D.K."/>
            <person name="Berube E."/>
            <person name="Boissinot M."/>
            <person name="Raymond F."/>
            <person name="Brodeur S."/>
            <person name="Corbeil J."/>
            <person name="Isabel S."/>
            <person name="Omar R.F."/>
            <person name="Bergeron M.G."/>
        </authorList>
    </citation>
    <scope>NUCLEOTIDE SEQUENCE [LARGE SCALE GENOMIC DNA]</scope>
    <source>
        <strain evidence="7 8">CCRI-19302</strain>
    </source>
</reference>